<dbReference type="RefSeq" id="WP_006520320.1">
    <property type="nucleotide sequence ID" value="NC_021184.1"/>
</dbReference>
<evidence type="ECO:0000256" key="7">
    <source>
        <dbReference type="ARBA" id="ARBA00022967"/>
    </source>
</evidence>
<dbReference type="PROSITE" id="PS50893">
    <property type="entry name" value="ABC_TRANSPORTER_2"/>
    <property type="match status" value="1"/>
</dbReference>
<accession>R4KJX1</accession>
<comment type="subcellular location">
    <subcellularLocation>
        <location evidence="1">Cell membrane</location>
        <topology evidence="1">Peripheral membrane protein</topology>
    </subcellularLocation>
</comment>
<keyword evidence="4" id="KW-1003">Cell membrane</keyword>
<keyword evidence="6" id="KW-0067">ATP-binding</keyword>
<evidence type="ECO:0000256" key="2">
    <source>
        <dbReference type="ARBA" id="ARBA00005417"/>
    </source>
</evidence>
<reference evidence="10 11" key="1">
    <citation type="submission" date="2012-01" db="EMBL/GenBank/DDBJ databases">
        <title>Complete sequence of Desulfotomaculum gibsoniae DSM 7213.</title>
        <authorList>
            <consortium name="US DOE Joint Genome Institute"/>
            <person name="Lucas S."/>
            <person name="Han J."/>
            <person name="Lapidus A."/>
            <person name="Cheng J.-F."/>
            <person name="Goodwin L."/>
            <person name="Pitluck S."/>
            <person name="Peters L."/>
            <person name="Ovchinnikova G."/>
            <person name="Teshima H."/>
            <person name="Detter J.C."/>
            <person name="Han C."/>
            <person name="Tapia R."/>
            <person name="Land M."/>
            <person name="Hauser L."/>
            <person name="Kyrpides N."/>
            <person name="Ivanova N."/>
            <person name="Pagani I."/>
            <person name="Parshina S."/>
            <person name="Plugge C."/>
            <person name="Muyzer G."/>
            <person name="Kuever J."/>
            <person name="Ivanova A."/>
            <person name="Nazina T."/>
            <person name="Klenk H.-P."/>
            <person name="Brambilla E."/>
            <person name="Spring S."/>
            <person name="Stams A.F."/>
            <person name="Woyke T."/>
        </authorList>
    </citation>
    <scope>NUCLEOTIDE SEQUENCE [LARGE SCALE GENOMIC DNA]</scope>
    <source>
        <strain evidence="10 11">DSM 7213</strain>
    </source>
</reference>
<dbReference type="GO" id="GO:0043190">
    <property type="term" value="C:ATP-binding cassette (ABC) transporter complex"/>
    <property type="evidence" value="ECO:0007669"/>
    <property type="project" value="TreeGrafter"/>
</dbReference>
<keyword evidence="3" id="KW-0813">Transport</keyword>
<gene>
    <name evidence="10" type="ORF">Desgi_3606</name>
</gene>
<dbReference type="InterPro" id="IPR003439">
    <property type="entry name" value="ABC_transporter-like_ATP-bd"/>
</dbReference>
<evidence type="ECO:0000256" key="3">
    <source>
        <dbReference type="ARBA" id="ARBA00022448"/>
    </source>
</evidence>
<dbReference type="SMART" id="SM00382">
    <property type="entry name" value="AAA"/>
    <property type="match status" value="1"/>
</dbReference>
<dbReference type="GO" id="GO:0016887">
    <property type="term" value="F:ATP hydrolysis activity"/>
    <property type="evidence" value="ECO:0007669"/>
    <property type="project" value="InterPro"/>
</dbReference>
<dbReference type="Pfam" id="PF00005">
    <property type="entry name" value="ABC_tran"/>
    <property type="match status" value="1"/>
</dbReference>
<evidence type="ECO:0000256" key="6">
    <source>
        <dbReference type="ARBA" id="ARBA00022840"/>
    </source>
</evidence>
<dbReference type="InterPro" id="IPR050095">
    <property type="entry name" value="ECF_ABC_transporter_ATP-bd"/>
</dbReference>
<sequence length="284" mass="30949">MTAAETIIQFEQFTYCYPNSQHSALNNVELKIKKGSFVGFTGPAGAGKTTLLKSINGIIPYFEGGAVGGSVYIKGRPVRDMSLPQISRVVGTVLDDPEAQVICLDVEQELAFGMENFGIDPSEMEQRMVTALSSVGIAHLRGRSTHSLSGGEKQRLAIAAALVIQPEILILDEPTSELDPLGSEEVFKVLRRLNIEQGITVLVTEQKTDLLASCCHRLVVLNQGSILLDGSPGEVFKDKNILQLGVAIPQVTELAHQFDNLDIDMPITLEEGVQYCQTLLNQRR</sequence>
<dbReference type="KEGG" id="dgi:Desgi_3606"/>
<evidence type="ECO:0000256" key="5">
    <source>
        <dbReference type="ARBA" id="ARBA00022741"/>
    </source>
</evidence>
<dbReference type="AlphaFoldDB" id="R4KJX1"/>
<dbReference type="InterPro" id="IPR015856">
    <property type="entry name" value="ABC_transpr_CbiO/EcfA_su"/>
</dbReference>
<dbReference type="PROSITE" id="PS00211">
    <property type="entry name" value="ABC_TRANSPORTER_1"/>
    <property type="match status" value="1"/>
</dbReference>
<keyword evidence="7" id="KW-1278">Translocase</keyword>
<dbReference type="InterPro" id="IPR017871">
    <property type="entry name" value="ABC_transporter-like_CS"/>
</dbReference>
<evidence type="ECO:0000313" key="10">
    <source>
        <dbReference type="EMBL" id="AGL02929.1"/>
    </source>
</evidence>
<evidence type="ECO:0000256" key="4">
    <source>
        <dbReference type="ARBA" id="ARBA00022475"/>
    </source>
</evidence>
<dbReference type="GO" id="GO:0005524">
    <property type="term" value="F:ATP binding"/>
    <property type="evidence" value="ECO:0007669"/>
    <property type="project" value="UniProtKB-KW"/>
</dbReference>
<dbReference type="Proteomes" id="UP000013520">
    <property type="component" value="Chromosome"/>
</dbReference>
<evidence type="ECO:0000313" key="11">
    <source>
        <dbReference type="Proteomes" id="UP000013520"/>
    </source>
</evidence>
<dbReference type="STRING" id="767817.Desgi_3606"/>
<dbReference type="OrthoDB" id="9784332at2"/>
<evidence type="ECO:0000259" key="9">
    <source>
        <dbReference type="PROSITE" id="PS50893"/>
    </source>
</evidence>
<dbReference type="InterPro" id="IPR003593">
    <property type="entry name" value="AAA+_ATPase"/>
</dbReference>
<dbReference type="SUPFAM" id="SSF52540">
    <property type="entry name" value="P-loop containing nucleoside triphosphate hydrolases"/>
    <property type="match status" value="1"/>
</dbReference>
<dbReference type="FunFam" id="3.40.50.300:FF:000224">
    <property type="entry name" value="Energy-coupling factor transporter ATP-binding protein EcfA"/>
    <property type="match status" value="1"/>
</dbReference>
<evidence type="ECO:0000256" key="8">
    <source>
        <dbReference type="ARBA" id="ARBA00023136"/>
    </source>
</evidence>
<dbReference type="CDD" id="cd03225">
    <property type="entry name" value="ABC_cobalt_CbiO_domain1"/>
    <property type="match status" value="1"/>
</dbReference>
<dbReference type="InterPro" id="IPR027417">
    <property type="entry name" value="P-loop_NTPase"/>
</dbReference>
<name>R4KJX1_9FIRM</name>
<dbReference type="eggNOG" id="COG1122">
    <property type="taxonomic scope" value="Bacteria"/>
</dbReference>
<dbReference type="GO" id="GO:0042626">
    <property type="term" value="F:ATPase-coupled transmembrane transporter activity"/>
    <property type="evidence" value="ECO:0007669"/>
    <property type="project" value="TreeGrafter"/>
</dbReference>
<dbReference type="EMBL" id="CP003273">
    <property type="protein sequence ID" value="AGL02929.1"/>
    <property type="molecule type" value="Genomic_DNA"/>
</dbReference>
<organism evidence="10 11">
    <name type="scientific">Desulfoscipio gibsoniae DSM 7213</name>
    <dbReference type="NCBI Taxonomy" id="767817"/>
    <lineage>
        <taxon>Bacteria</taxon>
        <taxon>Bacillati</taxon>
        <taxon>Bacillota</taxon>
        <taxon>Clostridia</taxon>
        <taxon>Eubacteriales</taxon>
        <taxon>Desulfallaceae</taxon>
        <taxon>Desulfoscipio</taxon>
    </lineage>
</organism>
<keyword evidence="5" id="KW-0547">Nucleotide-binding</keyword>
<dbReference type="PANTHER" id="PTHR43553:SF24">
    <property type="entry name" value="ENERGY-COUPLING FACTOR TRANSPORTER ATP-BINDING PROTEIN ECFA1"/>
    <property type="match status" value="1"/>
</dbReference>
<dbReference type="Gene3D" id="3.40.50.300">
    <property type="entry name" value="P-loop containing nucleotide triphosphate hydrolases"/>
    <property type="match status" value="1"/>
</dbReference>
<feature type="domain" description="ABC transporter" evidence="9">
    <location>
        <begin position="8"/>
        <end position="248"/>
    </location>
</feature>
<keyword evidence="8" id="KW-0472">Membrane</keyword>
<dbReference type="HOGENOM" id="CLU_000604_1_22_9"/>
<proteinExistence type="inferred from homology"/>
<evidence type="ECO:0000256" key="1">
    <source>
        <dbReference type="ARBA" id="ARBA00004202"/>
    </source>
</evidence>
<comment type="similarity">
    <text evidence="2">Belongs to the ABC transporter superfamily.</text>
</comment>
<keyword evidence="11" id="KW-1185">Reference proteome</keyword>
<protein>
    <submittedName>
        <fullName evidence="10">ABC-type cobalt transport system, ATPase component</fullName>
    </submittedName>
</protein>
<dbReference type="PANTHER" id="PTHR43553">
    <property type="entry name" value="HEAVY METAL TRANSPORTER"/>
    <property type="match status" value="1"/>
</dbReference>